<feature type="region of interest" description="Disordered" evidence="1">
    <location>
        <begin position="130"/>
        <end position="191"/>
    </location>
</feature>
<dbReference type="Pfam" id="PF00226">
    <property type="entry name" value="DnaJ"/>
    <property type="match status" value="1"/>
</dbReference>
<dbReference type="InterPro" id="IPR036869">
    <property type="entry name" value="J_dom_sf"/>
</dbReference>
<accession>A0A7S4EPG6</accession>
<name>A0A7S4EPG6_9STRA</name>
<sequence length="404" mass="46286">MNRKFSYSTTAVNMSVLTVVTVSLLFLLFTGYHNCNTTTNNSANNRNLKYCSFFRIGAANAAATGTSDTTDLYKILGVKRSATVQEIKKAYRKKALDTHPDKNKNVPAEEATAAFHKVVNAFEILSDKASRNRYDRTGEQTQGGHNGHQQQGGGFQWTFKWNTHGGGSHRSRQHHYQQYQRPKLKDRNDVKESQARIMSIVSLEQLETIMTTSSTSARTDGTNENELVLERNLMICFYTPPLEKHLMDEMVYPWPFAGMSPQGIWWEDLLQTTVVRFHNSNDLTEFFGVPRGSSLKQPMFIFGRRGQKFHNREAWNRLTTDNRSVFDKWAWKQLEVEVTFVNNHDHPVECACVRACVVCDADDDDDDDDMWLFLICLFSCSATFLSPHLILSLLLFYVRFDALQ</sequence>
<feature type="transmembrane region" description="Helical" evidence="2">
    <location>
        <begin position="370"/>
        <end position="398"/>
    </location>
</feature>
<dbReference type="SMART" id="SM00271">
    <property type="entry name" value="DnaJ"/>
    <property type="match status" value="1"/>
</dbReference>
<dbReference type="InterPro" id="IPR001623">
    <property type="entry name" value="DnaJ_domain"/>
</dbReference>
<proteinExistence type="predicted"/>
<feature type="transmembrane region" description="Helical" evidence="2">
    <location>
        <begin position="12"/>
        <end position="32"/>
    </location>
</feature>
<evidence type="ECO:0000256" key="2">
    <source>
        <dbReference type="SAM" id="Phobius"/>
    </source>
</evidence>
<evidence type="ECO:0000259" key="3">
    <source>
        <dbReference type="PROSITE" id="PS50076"/>
    </source>
</evidence>
<keyword evidence="2" id="KW-1133">Transmembrane helix</keyword>
<reference evidence="4" key="1">
    <citation type="submission" date="2021-01" db="EMBL/GenBank/DDBJ databases">
        <authorList>
            <person name="Corre E."/>
            <person name="Pelletier E."/>
            <person name="Niang G."/>
            <person name="Scheremetjew M."/>
            <person name="Finn R."/>
            <person name="Kale V."/>
            <person name="Holt S."/>
            <person name="Cochrane G."/>
            <person name="Meng A."/>
            <person name="Brown T."/>
            <person name="Cohen L."/>
        </authorList>
    </citation>
    <scope>NUCLEOTIDE SEQUENCE</scope>
    <source>
        <strain evidence="4">10249 10 AB</strain>
    </source>
</reference>
<dbReference type="GO" id="GO:0071218">
    <property type="term" value="P:cellular response to misfolded protein"/>
    <property type="evidence" value="ECO:0007669"/>
    <property type="project" value="TreeGrafter"/>
</dbReference>
<dbReference type="AlphaFoldDB" id="A0A7S4EPG6"/>
<dbReference type="Gene3D" id="1.10.287.110">
    <property type="entry name" value="DnaJ domain"/>
    <property type="match status" value="1"/>
</dbReference>
<keyword evidence="2" id="KW-0472">Membrane</keyword>
<dbReference type="GO" id="GO:0030544">
    <property type="term" value="F:Hsp70 protein binding"/>
    <property type="evidence" value="ECO:0007669"/>
    <property type="project" value="TreeGrafter"/>
</dbReference>
<dbReference type="SUPFAM" id="SSF46565">
    <property type="entry name" value="Chaperone J-domain"/>
    <property type="match status" value="1"/>
</dbReference>
<keyword evidence="2" id="KW-0812">Transmembrane</keyword>
<organism evidence="4">
    <name type="scientific">Pseudo-nitzschia australis</name>
    <dbReference type="NCBI Taxonomy" id="44445"/>
    <lineage>
        <taxon>Eukaryota</taxon>
        <taxon>Sar</taxon>
        <taxon>Stramenopiles</taxon>
        <taxon>Ochrophyta</taxon>
        <taxon>Bacillariophyta</taxon>
        <taxon>Bacillariophyceae</taxon>
        <taxon>Bacillariophycidae</taxon>
        <taxon>Bacillariales</taxon>
        <taxon>Bacillariaceae</taxon>
        <taxon>Pseudo-nitzschia</taxon>
    </lineage>
</organism>
<dbReference type="PROSITE" id="PS00636">
    <property type="entry name" value="DNAJ_1"/>
    <property type="match status" value="1"/>
</dbReference>
<evidence type="ECO:0000313" key="4">
    <source>
        <dbReference type="EMBL" id="CAE0726458.1"/>
    </source>
</evidence>
<dbReference type="PROSITE" id="PS50076">
    <property type="entry name" value="DNAJ_2"/>
    <property type="match status" value="1"/>
</dbReference>
<dbReference type="EMBL" id="HBIX01028469">
    <property type="protein sequence ID" value="CAE0726458.1"/>
    <property type="molecule type" value="Transcribed_RNA"/>
</dbReference>
<dbReference type="PANTHER" id="PTHR43908:SF3">
    <property type="entry name" value="AT29763P-RELATED"/>
    <property type="match status" value="1"/>
</dbReference>
<dbReference type="PANTHER" id="PTHR43908">
    <property type="entry name" value="AT29763P-RELATED"/>
    <property type="match status" value="1"/>
</dbReference>
<protein>
    <recommendedName>
        <fullName evidence="3">J domain-containing protein</fullName>
    </recommendedName>
</protein>
<evidence type="ECO:0000256" key="1">
    <source>
        <dbReference type="SAM" id="MobiDB-lite"/>
    </source>
</evidence>
<dbReference type="CDD" id="cd06257">
    <property type="entry name" value="DnaJ"/>
    <property type="match status" value="1"/>
</dbReference>
<dbReference type="InterPro" id="IPR051100">
    <property type="entry name" value="DnaJ_subfamily_B/C"/>
</dbReference>
<gene>
    <name evidence="4" type="ORF">PAUS00366_LOCUS19215</name>
</gene>
<dbReference type="InterPro" id="IPR018253">
    <property type="entry name" value="DnaJ_domain_CS"/>
</dbReference>
<dbReference type="GO" id="GO:0005789">
    <property type="term" value="C:endoplasmic reticulum membrane"/>
    <property type="evidence" value="ECO:0007669"/>
    <property type="project" value="TreeGrafter"/>
</dbReference>
<feature type="compositionally biased region" description="Gly residues" evidence="1">
    <location>
        <begin position="144"/>
        <end position="155"/>
    </location>
</feature>
<dbReference type="PRINTS" id="PR00625">
    <property type="entry name" value="JDOMAIN"/>
</dbReference>
<feature type="domain" description="J" evidence="3">
    <location>
        <begin position="71"/>
        <end position="138"/>
    </location>
</feature>